<dbReference type="EMBL" id="JARAKH010000024">
    <property type="protein sequence ID" value="KAK8391175.1"/>
    <property type="molecule type" value="Genomic_DNA"/>
</dbReference>
<comment type="caution">
    <text evidence="2">The sequence shown here is derived from an EMBL/GenBank/DDBJ whole genome shotgun (WGS) entry which is preliminary data.</text>
</comment>
<gene>
    <name evidence="2" type="ORF">O3P69_017080</name>
</gene>
<accession>A0AAW0TUJ3</accession>
<reference evidence="2 3" key="1">
    <citation type="submission" date="2023-03" db="EMBL/GenBank/DDBJ databases">
        <title>High-quality genome of Scylla paramamosain provides insights in environmental adaptation.</title>
        <authorList>
            <person name="Zhang L."/>
        </authorList>
    </citation>
    <scope>NUCLEOTIDE SEQUENCE [LARGE SCALE GENOMIC DNA]</scope>
    <source>
        <strain evidence="2">LZ_2023a</strain>
        <tissue evidence="2">Muscle</tissue>
    </source>
</reference>
<dbReference type="Proteomes" id="UP001487740">
    <property type="component" value="Unassembled WGS sequence"/>
</dbReference>
<evidence type="ECO:0000313" key="3">
    <source>
        <dbReference type="Proteomes" id="UP001487740"/>
    </source>
</evidence>
<organism evidence="2 3">
    <name type="scientific">Scylla paramamosain</name>
    <name type="common">Mud crab</name>
    <dbReference type="NCBI Taxonomy" id="85552"/>
    <lineage>
        <taxon>Eukaryota</taxon>
        <taxon>Metazoa</taxon>
        <taxon>Ecdysozoa</taxon>
        <taxon>Arthropoda</taxon>
        <taxon>Crustacea</taxon>
        <taxon>Multicrustacea</taxon>
        <taxon>Malacostraca</taxon>
        <taxon>Eumalacostraca</taxon>
        <taxon>Eucarida</taxon>
        <taxon>Decapoda</taxon>
        <taxon>Pleocyemata</taxon>
        <taxon>Brachyura</taxon>
        <taxon>Eubrachyura</taxon>
        <taxon>Portunoidea</taxon>
        <taxon>Portunidae</taxon>
        <taxon>Portuninae</taxon>
        <taxon>Scylla</taxon>
    </lineage>
</organism>
<evidence type="ECO:0000256" key="1">
    <source>
        <dbReference type="SAM" id="SignalP"/>
    </source>
</evidence>
<keyword evidence="1" id="KW-0732">Signal</keyword>
<name>A0AAW0TUJ3_SCYPA</name>
<feature type="signal peptide" evidence="1">
    <location>
        <begin position="1"/>
        <end position="19"/>
    </location>
</feature>
<protein>
    <recommendedName>
        <fullName evidence="4">Secreted protein</fullName>
    </recommendedName>
</protein>
<dbReference type="AlphaFoldDB" id="A0AAW0TUJ3"/>
<proteinExistence type="predicted"/>
<evidence type="ECO:0000313" key="2">
    <source>
        <dbReference type="EMBL" id="KAK8391175.1"/>
    </source>
</evidence>
<feature type="chain" id="PRO_5043441130" description="Secreted protein" evidence="1">
    <location>
        <begin position="20"/>
        <end position="74"/>
    </location>
</feature>
<keyword evidence="3" id="KW-1185">Reference proteome</keyword>
<sequence length="74" mass="8169">MVLHPYALLLIWLVFQVKGTPRERTYNNVQHQTTQHTLSEEIHGQCLSRACIVPAACVGPGTSLQAVIDPGVNF</sequence>
<evidence type="ECO:0008006" key="4">
    <source>
        <dbReference type="Google" id="ProtNLM"/>
    </source>
</evidence>